<evidence type="ECO:0000313" key="2">
    <source>
        <dbReference type="Proteomes" id="UP001211065"/>
    </source>
</evidence>
<proteinExistence type="predicted"/>
<gene>
    <name evidence="1" type="ORF">HK099_008534</name>
</gene>
<dbReference type="PANTHER" id="PTHR37332">
    <property type="entry name" value="EXPRESSED PROTEIN"/>
    <property type="match status" value="1"/>
</dbReference>
<accession>A0AAD5U627</accession>
<dbReference type="PANTHER" id="PTHR37332:SF1">
    <property type="entry name" value="ELMO DOMAIN-CONTAINING PROTEIN"/>
    <property type="match status" value="1"/>
</dbReference>
<sequence length="199" mass="23471">MESEEESQWNINNIPKRIMILNYLKNVSSTKTNWLGTMKIPFSELSMCYEAEKFKKRTSQLFLLGTSIGLLLRIKDSNEFAKSLVILMQEFEQETKEKNSRQRIFSRSKRSSTSDLSLMEKENYVYLQPIKHVYFVITFSTFCEILSQTYEKLLKTSDSQLIFDLSKFDARIKKIVNVMIKEIDAIARKLIKEELYTIE</sequence>
<protein>
    <submittedName>
        <fullName evidence="1">Uncharacterized protein</fullName>
    </submittedName>
</protein>
<dbReference type="Proteomes" id="UP001211065">
    <property type="component" value="Unassembled WGS sequence"/>
</dbReference>
<keyword evidence="2" id="KW-1185">Reference proteome</keyword>
<name>A0AAD5U627_9FUNG</name>
<comment type="caution">
    <text evidence="1">The sequence shown here is derived from an EMBL/GenBank/DDBJ whole genome shotgun (WGS) entry which is preliminary data.</text>
</comment>
<evidence type="ECO:0000313" key="1">
    <source>
        <dbReference type="EMBL" id="KAJ3224362.1"/>
    </source>
</evidence>
<dbReference type="EMBL" id="JADGJW010000095">
    <property type="protein sequence ID" value="KAJ3224362.1"/>
    <property type="molecule type" value="Genomic_DNA"/>
</dbReference>
<dbReference type="AlphaFoldDB" id="A0AAD5U627"/>
<reference evidence="1" key="1">
    <citation type="submission" date="2020-05" db="EMBL/GenBank/DDBJ databases">
        <title>Phylogenomic resolution of chytrid fungi.</title>
        <authorList>
            <person name="Stajich J.E."/>
            <person name="Amses K."/>
            <person name="Simmons R."/>
            <person name="Seto K."/>
            <person name="Myers J."/>
            <person name="Bonds A."/>
            <person name="Quandt C.A."/>
            <person name="Barry K."/>
            <person name="Liu P."/>
            <person name="Grigoriev I."/>
            <person name="Longcore J.E."/>
            <person name="James T.Y."/>
        </authorList>
    </citation>
    <scope>NUCLEOTIDE SEQUENCE</scope>
    <source>
        <strain evidence="1">JEL0476</strain>
    </source>
</reference>
<organism evidence="1 2">
    <name type="scientific">Clydaea vesicula</name>
    <dbReference type="NCBI Taxonomy" id="447962"/>
    <lineage>
        <taxon>Eukaryota</taxon>
        <taxon>Fungi</taxon>
        <taxon>Fungi incertae sedis</taxon>
        <taxon>Chytridiomycota</taxon>
        <taxon>Chytridiomycota incertae sedis</taxon>
        <taxon>Chytridiomycetes</taxon>
        <taxon>Lobulomycetales</taxon>
        <taxon>Lobulomycetaceae</taxon>
        <taxon>Clydaea</taxon>
    </lineage>
</organism>